<dbReference type="InParanoid" id="E8MZ84"/>
<reference evidence="1 2" key="1">
    <citation type="submission" date="2010-12" db="EMBL/GenBank/DDBJ databases">
        <title>Whole genome sequence of Anaerolinea thermophila UNI-1.</title>
        <authorList>
            <person name="Narita-Yamada S."/>
            <person name="Kishi E."/>
            <person name="Watanabe Y."/>
            <person name="Takasaki K."/>
            <person name="Ankai A."/>
            <person name="Oguchi A."/>
            <person name="Fukui S."/>
            <person name="Takahashi M."/>
            <person name="Yashiro I."/>
            <person name="Hosoyama A."/>
            <person name="Sekiguchi Y."/>
            <person name="Hanada S."/>
            <person name="Fujita N."/>
        </authorList>
    </citation>
    <scope>NUCLEOTIDE SEQUENCE [LARGE SCALE GENOMIC DNA]</scope>
    <source>
        <strain evidence="2">DSM 14523 / JCM 11388 / NBRC 100420 / UNI-1</strain>
    </source>
</reference>
<organism evidence="1 2">
    <name type="scientific">Anaerolinea thermophila (strain DSM 14523 / JCM 11388 / NBRC 100420 / UNI-1)</name>
    <dbReference type="NCBI Taxonomy" id="926569"/>
    <lineage>
        <taxon>Bacteria</taxon>
        <taxon>Bacillati</taxon>
        <taxon>Chloroflexota</taxon>
        <taxon>Anaerolineae</taxon>
        <taxon>Anaerolineales</taxon>
        <taxon>Anaerolineaceae</taxon>
        <taxon>Anaerolinea</taxon>
    </lineage>
</organism>
<dbReference type="AlphaFoldDB" id="E8MZ84"/>
<dbReference type="PANTHER" id="PTHR38009:SF1">
    <property type="entry name" value="CONSERVED HYPOTHETICAL PHAGE TAIL PROTEIN"/>
    <property type="match status" value="1"/>
</dbReference>
<dbReference type="EMBL" id="AP012029">
    <property type="protein sequence ID" value="BAJ62227.1"/>
    <property type="molecule type" value="Genomic_DNA"/>
</dbReference>
<dbReference type="RefSeq" id="WP_013558625.1">
    <property type="nucleotide sequence ID" value="NC_014960.1"/>
</dbReference>
<dbReference type="InterPro" id="IPR010667">
    <property type="entry name" value="Phage_T4_Gp19"/>
</dbReference>
<protein>
    <recommendedName>
        <fullName evidence="3">Phage tail protein</fullName>
    </recommendedName>
</protein>
<dbReference type="HOGENOM" id="CLU_101335_3_0_0"/>
<dbReference type="Pfam" id="PF06841">
    <property type="entry name" value="Phage_T4_gp19"/>
    <property type="match status" value="1"/>
</dbReference>
<accession>E8MZ84</accession>
<dbReference type="PANTHER" id="PTHR38009">
    <property type="entry name" value="CONSERVED HYPOTHETICAL PHAGE TAIL PROTEIN"/>
    <property type="match status" value="1"/>
</dbReference>
<gene>
    <name evidence="1" type="ordered locus">ANT_01930</name>
</gene>
<dbReference type="InterPro" id="IPR011747">
    <property type="entry name" value="CHP02241"/>
</dbReference>
<dbReference type="KEGG" id="atm:ANT_01930"/>
<dbReference type="OrthoDB" id="73314at2"/>
<dbReference type="Proteomes" id="UP000008922">
    <property type="component" value="Chromosome"/>
</dbReference>
<dbReference type="eggNOG" id="ENOG503283Q">
    <property type="taxonomic scope" value="Bacteria"/>
</dbReference>
<dbReference type="GO" id="GO:0005198">
    <property type="term" value="F:structural molecule activity"/>
    <property type="evidence" value="ECO:0007669"/>
    <property type="project" value="InterPro"/>
</dbReference>
<evidence type="ECO:0000313" key="1">
    <source>
        <dbReference type="EMBL" id="BAJ62227.1"/>
    </source>
</evidence>
<evidence type="ECO:0008006" key="3">
    <source>
        <dbReference type="Google" id="ProtNLM"/>
    </source>
</evidence>
<proteinExistence type="predicted"/>
<sequence length="150" mass="17124">MAIYRDAPYPPCHFTVDLGTGETWSPNTGLLEVVFPEARLVVADYRPGNSKTPEPQKVQTGVEYGTLILRRTVNGSLDWYQWWNEFRNGSTGNTRSVTIHLMNEDLSNVVLTWKFFRARPVNHLFSNLTGLGGELFVESLELAFERLEME</sequence>
<evidence type="ECO:0000313" key="2">
    <source>
        <dbReference type="Proteomes" id="UP000008922"/>
    </source>
</evidence>
<name>E8MZ84_ANATU</name>
<keyword evidence="2" id="KW-1185">Reference proteome</keyword>